<name>A0A381NVU0_9ZZZZ</name>
<dbReference type="EMBL" id="UINC01000628">
    <property type="protein sequence ID" value="SUZ58577.1"/>
    <property type="molecule type" value="Genomic_DNA"/>
</dbReference>
<sequence length="216" mass="23142">VVTIDKPTDIEGLAADVFILSAGPKGAPQTKTLKNVDLWGVAVAGGTDSNITTAVGSGADFLVIEAESTPGSALRDDDTGKGLVVDLNISKKRAKAIDNGPFDFLILDGTSINLPLNVGGVLELQEQLANYSRHIFLRLTQLPSNQDLELLRDIGISALLYDFKAAEKIEFTALKESIDQLEPKKDKSSTPAVLPSGESSLHETEFDGYDEEEDLE</sequence>
<feature type="region of interest" description="Disordered" evidence="1">
    <location>
        <begin position="180"/>
        <end position="216"/>
    </location>
</feature>
<organism evidence="2">
    <name type="scientific">marine metagenome</name>
    <dbReference type="NCBI Taxonomy" id="408172"/>
    <lineage>
        <taxon>unclassified sequences</taxon>
        <taxon>metagenomes</taxon>
        <taxon>ecological metagenomes</taxon>
    </lineage>
</organism>
<accession>A0A381NVU0</accession>
<reference evidence="2" key="1">
    <citation type="submission" date="2018-05" db="EMBL/GenBank/DDBJ databases">
        <authorList>
            <person name="Lanie J.A."/>
            <person name="Ng W.-L."/>
            <person name="Kazmierczak K.M."/>
            <person name="Andrzejewski T.M."/>
            <person name="Davidsen T.M."/>
            <person name="Wayne K.J."/>
            <person name="Tettelin H."/>
            <person name="Glass J.I."/>
            <person name="Rusch D."/>
            <person name="Podicherti R."/>
            <person name="Tsui H.-C.T."/>
            <person name="Winkler M.E."/>
        </authorList>
    </citation>
    <scope>NUCLEOTIDE SEQUENCE</scope>
</reference>
<feature type="non-terminal residue" evidence="2">
    <location>
        <position position="1"/>
    </location>
</feature>
<proteinExistence type="predicted"/>
<gene>
    <name evidence="2" type="ORF">METZ01_LOCUS11431</name>
</gene>
<feature type="compositionally biased region" description="Acidic residues" evidence="1">
    <location>
        <begin position="206"/>
        <end position="216"/>
    </location>
</feature>
<dbReference type="AlphaFoldDB" id="A0A381NVU0"/>
<evidence type="ECO:0000256" key="1">
    <source>
        <dbReference type="SAM" id="MobiDB-lite"/>
    </source>
</evidence>
<evidence type="ECO:0000313" key="2">
    <source>
        <dbReference type="EMBL" id="SUZ58577.1"/>
    </source>
</evidence>
<protein>
    <submittedName>
        <fullName evidence="2">Uncharacterized protein</fullName>
    </submittedName>
</protein>